<dbReference type="KEGG" id="cpra:CPter91_4759"/>
<reference evidence="2 3" key="1">
    <citation type="submission" date="2015-11" db="EMBL/GenBank/DDBJ databases">
        <title>Exploring the genomic traits of fungus-feeding bacterial genus Collimonas.</title>
        <authorList>
            <person name="Song C."/>
            <person name="Schmidt R."/>
            <person name="de Jager V."/>
            <person name="Krzyzanowska D."/>
            <person name="Jongedijk E."/>
            <person name="Cankar K."/>
            <person name="Beekwilder J."/>
            <person name="van Veen A."/>
            <person name="de Boer W."/>
            <person name="van Veen J.A."/>
            <person name="Garbeva P."/>
        </authorList>
    </citation>
    <scope>NUCLEOTIDE SEQUENCE [LARGE SCALE GENOMIC DNA]</scope>
    <source>
        <strain evidence="2 3">Ter91</strain>
    </source>
</reference>
<protein>
    <submittedName>
        <fullName evidence="2">Putative avrPphD1</fullName>
    </submittedName>
</protein>
<evidence type="ECO:0000313" key="2">
    <source>
        <dbReference type="EMBL" id="AMP07054.1"/>
    </source>
</evidence>
<feature type="region of interest" description="Disordered" evidence="1">
    <location>
        <begin position="25"/>
        <end position="44"/>
    </location>
</feature>
<dbReference type="EMBL" id="CP013234">
    <property type="protein sequence ID" value="AMP07054.1"/>
    <property type="molecule type" value="Genomic_DNA"/>
</dbReference>
<gene>
    <name evidence="2" type="ORF">CPter91_4759</name>
</gene>
<feature type="compositionally biased region" description="Low complexity" evidence="1">
    <location>
        <begin position="25"/>
        <end position="39"/>
    </location>
</feature>
<dbReference type="Proteomes" id="UP000074561">
    <property type="component" value="Chromosome"/>
</dbReference>
<proteinExistence type="predicted"/>
<name>A0A127QAK4_9BURK</name>
<evidence type="ECO:0000256" key="1">
    <source>
        <dbReference type="SAM" id="MobiDB-lite"/>
    </source>
</evidence>
<accession>A0A127QAK4</accession>
<evidence type="ECO:0000313" key="3">
    <source>
        <dbReference type="Proteomes" id="UP000074561"/>
    </source>
</evidence>
<dbReference type="PATRIC" id="fig|279113.9.peg.4719"/>
<organism evidence="2 3">
    <name type="scientific">Collimonas pratensis</name>
    <dbReference type="NCBI Taxonomy" id="279113"/>
    <lineage>
        <taxon>Bacteria</taxon>
        <taxon>Pseudomonadati</taxon>
        <taxon>Pseudomonadota</taxon>
        <taxon>Betaproteobacteria</taxon>
        <taxon>Burkholderiales</taxon>
        <taxon>Oxalobacteraceae</taxon>
        <taxon>Collimonas</taxon>
    </lineage>
</organism>
<sequence>MALLSGLRPQSDRSLPDAALEIIGAGPRRSPAPSSMSAGKPAHVSTVSKRNGLLVAKDPVIGALLRHAGAEQAGSEINNLHIGSGTQLKMTHSPDLAAQLEELTEHCKVTTPAQEGEEASAVGNVMIPLLQQVITKGSAAFGEHAHVAWLLEAAAPHIVSNHAELGRVVNQKVNQSPELKLKLGAGALLEIATKKELDLKGLMGSLLVSSGLGSGWELWLSHVIKDSLFGKGFSPSKLGLKLAGIDSVPPLMIETLDTLIVLSIMKTMKGEKDWSLKDLLPKAIKAGAMSAVFSYPNNVLQYMSTGIKPVDTALNVLTTEAAIFSAAAGVPLEVKEGEEGMHDALLQKISDGMLAPPLPGETQEAHVQRMVDNAIAIAPGESIAQKSMGLAAVIGLVPFILGDTATKLVPESVLRIVRSTAFNPIEAIGLNFLAITAKVGVSGLMTSDHQKHAQVVNLILDRARGNDQEAGAQPISTQELQGILAPKREFLRSVGASVIQGMNGMFQAMSYAGQALSSAASHVGIPHMRRS</sequence>
<dbReference type="AlphaFoldDB" id="A0A127QAK4"/>